<feature type="signal peptide" evidence="1">
    <location>
        <begin position="1"/>
        <end position="20"/>
    </location>
</feature>
<organism evidence="2 3">
    <name type="scientific">Pristionchus entomophagus</name>
    <dbReference type="NCBI Taxonomy" id="358040"/>
    <lineage>
        <taxon>Eukaryota</taxon>
        <taxon>Metazoa</taxon>
        <taxon>Ecdysozoa</taxon>
        <taxon>Nematoda</taxon>
        <taxon>Chromadorea</taxon>
        <taxon>Rhabditida</taxon>
        <taxon>Rhabditina</taxon>
        <taxon>Diplogasteromorpha</taxon>
        <taxon>Diplogasteroidea</taxon>
        <taxon>Neodiplogasteridae</taxon>
        <taxon>Pristionchus</taxon>
    </lineage>
</organism>
<comment type="caution">
    <text evidence="2">The sequence shown here is derived from an EMBL/GenBank/DDBJ whole genome shotgun (WGS) entry which is preliminary data.</text>
</comment>
<feature type="chain" id="PRO_5043439539" evidence="1">
    <location>
        <begin position="21"/>
        <end position="72"/>
    </location>
</feature>
<accession>A0AAV5TDS7</accession>
<evidence type="ECO:0000313" key="3">
    <source>
        <dbReference type="Proteomes" id="UP001432027"/>
    </source>
</evidence>
<proteinExistence type="predicted"/>
<protein>
    <submittedName>
        <fullName evidence="2">Uncharacterized protein</fullName>
    </submittedName>
</protein>
<keyword evidence="3" id="KW-1185">Reference proteome</keyword>
<reference evidence="2" key="1">
    <citation type="submission" date="2023-10" db="EMBL/GenBank/DDBJ databases">
        <title>Genome assembly of Pristionchus species.</title>
        <authorList>
            <person name="Yoshida K."/>
            <person name="Sommer R.J."/>
        </authorList>
    </citation>
    <scope>NUCLEOTIDE SEQUENCE</scope>
    <source>
        <strain evidence="2">RS0144</strain>
    </source>
</reference>
<feature type="non-terminal residue" evidence="2">
    <location>
        <position position="1"/>
    </location>
</feature>
<gene>
    <name evidence="2" type="ORF">PENTCL1PPCAC_11986</name>
</gene>
<dbReference type="EMBL" id="BTSX01000003">
    <property type="protein sequence ID" value="GMS89811.1"/>
    <property type="molecule type" value="Genomic_DNA"/>
</dbReference>
<evidence type="ECO:0000256" key="1">
    <source>
        <dbReference type="SAM" id="SignalP"/>
    </source>
</evidence>
<evidence type="ECO:0000313" key="2">
    <source>
        <dbReference type="EMBL" id="GMS89811.1"/>
    </source>
</evidence>
<dbReference type="Proteomes" id="UP001432027">
    <property type="component" value="Unassembled WGS sequence"/>
</dbReference>
<keyword evidence="1" id="KW-0732">Signal</keyword>
<dbReference type="AlphaFoldDB" id="A0AAV5TDS7"/>
<name>A0AAV5TDS7_9BILA</name>
<feature type="non-terminal residue" evidence="2">
    <location>
        <position position="72"/>
    </location>
</feature>
<sequence length="72" mass="8153">LLFSSLIFLSLLSSLSSVRATRKRRETSEWLRIFCPLSSPSLDLDREIPFFFFVEPSIEPIHLAVDILGGGE</sequence>